<reference evidence="2 3" key="1">
    <citation type="journal article" date="2024" name="J Genomics">
        <title>Draft genome sequencing and assembly of Favolaschia claudopus CIRM-BRFM 2984 isolated from oak limbs.</title>
        <authorList>
            <person name="Navarro D."/>
            <person name="Drula E."/>
            <person name="Chaduli D."/>
            <person name="Cazenave R."/>
            <person name="Ahrendt S."/>
            <person name="Wang J."/>
            <person name="Lipzen A."/>
            <person name="Daum C."/>
            <person name="Barry K."/>
            <person name="Grigoriev I.V."/>
            <person name="Favel A."/>
            <person name="Rosso M.N."/>
            <person name="Martin F."/>
        </authorList>
    </citation>
    <scope>NUCLEOTIDE SEQUENCE [LARGE SCALE GENOMIC DNA]</scope>
    <source>
        <strain evidence="2 3">CIRM-BRFM 2984</strain>
    </source>
</reference>
<evidence type="ECO:0000313" key="2">
    <source>
        <dbReference type="EMBL" id="KAK6974380.1"/>
    </source>
</evidence>
<dbReference type="SUPFAM" id="SSF54695">
    <property type="entry name" value="POZ domain"/>
    <property type="match status" value="1"/>
</dbReference>
<keyword evidence="3" id="KW-1185">Reference proteome</keyword>
<name>A0AAV9Z8J5_9AGAR</name>
<gene>
    <name evidence="2" type="ORF">R3P38DRAFT_2584279</name>
</gene>
<dbReference type="CDD" id="cd18186">
    <property type="entry name" value="BTB_POZ_ZBTB_KLHL-like"/>
    <property type="match status" value="1"/>
</dbReference>
<accession>A0AAV9Z8J5</accession>
<organism evidence="2 3">
    <name type="scientific">Favolaschia claudopus</name>
    <dbReference type="NCBI Taxonomy" id="2862362"/>
    <lineage>
        <taxon>Eukaryota</taxon>
        <taxon>Fungi</taxon>
        <taxon>Dikarya</taxon>
        <taxon>Basidiomycota</taxon>
        <taxon>Agaricomycotina</taxon>
        <taxon>Agaricomycetes</taxon>
        <taxon>Agaricomycetidae</taxon>
        <taxon>Agaricales</taxon>
        <taxon>Marasmiineae</taxon>
        <taxon>Mycenaceae</taxon>
        <taxon>Favolaschia</taxon>
    </lineage>
</organism>
<dbReference type="PROSITE" id="PS50097">
    <property type="entry name" value="BTB"/>
    <property type="match status" value="1"/>
</dbReference>
<dbReference type="EMBL" id="JAWWNJ010000185">
    <property type="protein sequence ID" value="KAK6974380.1"/>
    <property type="molecule type" value="Genomic_DNA"/>
</dbReference>
<evidence type="ECO:0000313" key="3">
    <source>
        <dbReference type="Proteomes" id="UP001362999"/>
    </source>
</evidence>
<dbReference type="Gene3D" id="3.30.710.10">
    <property type="entry name" value="Potassium Channel Kv1.1, Chain A"/>
    <property type="match status" value="1"/>
</dbReference>
<feature type="domain" description="BTB" evidence="1">
    <location>
        <begin position="23"/>
        <end position="99"/>
    </location>
</feature>
<evidence type="ECO:0000259" key="1">
    <source>
        <dbReference type="PROSITE" id="PS50097"/>
    </source>
</evidence>
<dbReference type="SMART" id="SM00225">
    <property type="entry name" value="BTB"/>
    <property type="match status" value="1"/>
</dbReference>
<dbReference type="Pfam" id="PF00651">
    <property type="entry name" value="BTB"/>
    <property type="match status" value="1"/>
</dbReference>
<protein>
    <submittedName>
        <fullName evidence="2">BTB domain-containing protein</fullName>
    </submittedName>
</protein>
<dbReference type="InterPro" id="IPR000210">
    <property type="entry name" value="BTB/POZ_dom"/>
</dbReference>
<comment type="caution">
    <text evidence="2">The sequence shown here is derived from an EMBL/GenBank/DDBJ whole genome shotgun (WGS) entry which is preliminary data.</text>
</comment>
<sequence length="249" mass="28612">MLMTPDVQSAEPLVPRHSDKYYFDDSLSIFLVGNQLYKIHRHFLRKESAVFDGMFASPPGADGEDGCTDARAIPLPDVTRSEFEALLNFFYEETFQRDKASTEEWVDLLAISTRFDFQRLRERAIDALDDLLSGRKGHPIQRISLAEKHDIPGWLRIAYVDICERGPPLNESEAEKIGMRKTILLGRAREMIRNSRYIVPTPPPRRWSYGSAISVSPVEEEEPGHCSFYLDRPRVDFIISQVFFPSEND</sequence>
<proteinExistence type="predicted"/>
<dbReference type="AlphaFoldDB" id="A0AAV9Z8J5"/>
<dbReference type="InterPro" id="IPR011333">
    <property type="entry name" value="SKP1/BTB/POZ_sf"/>
</dbReference>
<dbReference type="Proteomes" id="UP001362999">
    <property type="component" value="Unassembled WGS sequence"/>
</dbReference>